<keyword evidence="2 6" id="KW-0812">Transmembrane</keyword>
<comment type="similarity">
    <text evidence="5">Belongs to the SAT4 family.</text>
</comment>
<protein>
    <recommendedName>
        <fullName evidence="7">Rhodopsin domain-containing protein</fullName>
    </recommendedName>
</protein>
<evidence type="ECO:0000256" key="5">
    <source>
        <dbReference type="ARBA" id="ARBA00038359"/>
    </source>
</evidence>
<feature type="transmembrane region" description="Helical" evidence="6">
    <location>
        <begin position="86"/>
        <end position="108"/>
    </location>
</feature>
<reference evidence="8 9" key="1">
    <citation type="submission" date="2019-04" db="EMBL/GenBank/DDBJ databases">
        <title>Friends and foes A comparative genomics study of 23 Aspergillus species from section Flavi.</title>
        <authorList>
            <consortium name="DOE Joint Genome Institute"/>
            <person name="Kjaerbolling I."/>
            <person name="Vesth T."/>
            <person name="Frisvad J.C."/>
            <person name="Nybo J.L."/>
            <person name="Theobald S."/>
            <person name="Kildgaard S."/>
            <person name="Isbrandt T."/>
            <person name="Kuo A."/>
            <person name="Sato A."/>
            <person name="Lyhne E.K."/>
            <person name="Kogle M.E."/>
            <person name="Wiebenga A."/>
            <person name="Kun R.S."/>
            <person name="Lubbers R.J."/>
            <person name="Makela M.R."/>
            <person name="Barry K."/>
            <person name="Chovatia M."/>
            <person name="Clum A."/>
            <person name="Daum C."/>
            <person name="Haridas S."/>
            <person name="He G."/>
            <person name="LaButti K."/>
            <person name="Lipzen A."/>
            <person name="Mondo S."/>
            <person name="Riley R."/>
            <person name="Salamov A."/>
            <person name="Simmons B.A."/>
            <person name="Magnuson J.K."/>
            <person name="Henrissat B."/>
            <person name="Mortensen U.H."/>
            <person name="Larsen T.O."/>
            <person name="Devries R.P."/>
            <person name="Grigoriev I.V."/>
            <person name="Machida M."/>
            <person name="Baker S.E."/>
            <person name="Andersen M.R."/>
        </authorList>
    </citation>
    <scope>NUCLEOTIDE SEQUENCE [LARGE SCALE GENOMIC DNA]</scope>
    <source>
        <strain evidence="8 9">CBS 117626</strain>
    </source>
</reference>
<keyword evidence="3 6" id="KW-1133">Transmembrane helix</keyword>
<dbReference type="InterPro" id="IPR052337">
    <property type="entry name" value="SAT4-like"/>
</dbReference>
<feature type="transmembrane region" description="Helical" evidence="6">
    <location>
        <begin position="167"/>
        <end position="190"/>
    </location>
</feature>
<feature type="transmembrane region" description="Helical" evidence="6">
    <location>
        <begin position="120"/>
        <end position="141"/>
    </location>
</feature>
<dbReference type="Proteomes" id="UP000326950">
    <property type="component" value="Unassembled WGS sequence"/>
</dbReference>
<feature type="transmembrane region" description="Helical" evidence="6">
    <location>
        <begin position="202"/>
        <end position="223"/>
    </location>
</feature>
<dbReference type="PANTHER" id="PTHR33048">
    <property type="entry name" value="PTH11-LIKE INTEGRAL MEMBRANE PROTEIN (AFU_ORTHOLOGUE AFUA_5G11245)"/>
    <property type="match status" value="1"/>
</dbReference>
<feature type="transmembrane region" description="Helical" evidence="6">
    <location>
        <begin position="40"/>
        <end position="66"/>
    </location>
</feature>
<dbReference type="PANTHER" id="PTHR33048:SF47">
    <property type="entry name" value="INTEGRAL MEMBRANE PROTEIN-RELATED"/>
    <property type="match status" value="1"/>
</dbReference>
<evidence type="ECO:0000256" key="6">
    <source>
        <dbReference type="SAM" id="Phobius"/>
    </source>
</evidence>
<dbReference type="OrthoDB" id="10017208at2759"/>
<evidence type="ECO:0000256" key="3">
    <source>
        <dbReference type="ARBA" id="ARBA00022989"/>
    </source>
</evidence>
<feature type="transmembrane region" description="Helical" evidence="6">
    <location>
        <begin position="6"/>
        <end position="28"/>
    </location>
</feature>
<evidence type="ECO:0000256" key="1">
    <source>
        <dbReference type="ARBA" id="ARBA00004141"/>
    </source>
</evidence>
<sequence>MTSPEYWSRLLIALSIAGAVVATLFYLLRLYSHCFSTEKFDASDVFLGFGLVLSYGITVTTVIAALEGAGIDLSTLPSRAAQRVAMMFWITQEFWPASQVCIKLSIIILLRRLLGSVKRVLSLTLFLAVFVSAWGLAALFANTFQCWPPQYFWNEEVEGHCISGEKALFMATGSVSFLQDMMLLAIPFAVVWRLQMTSRKKVLLPILFGMGGIICTFSLMRLIEFRYYPTNNLTAGGTRERIWTLLEIDIAIVCASIISMPPLSKPRTDTCRRIYRQTIGRLMTTEYTERAESWPFQKHCTNFSHDGRSEVRAQAYPASAAEVRDRRESMVGDLIRVETTISRDVHDREVLWPQAGTSSLTSGMLPTLAEEKRMSDDMSNVDFSGVGFGSDAGYP</sequence>
<gene>
    <name evidence="8" type="ORF">BDV40DRAFT_294757</name>
</gene>
<dbReference type="Pfam" id="PF20684">
    <property type="entry name" value="Fung_rhodopsin"/>
    <property type="match status" value="1"/>
</dbReference>
<dbReference type="EMBL" id="ML738586">
    <property type="protein sequence ID" value="KAE8168209.1"/>
    <property type="molecule type" value="Genomic_DNA"/>
</dbReference>
<evidence type="ECO:0000256" key="4">
    <source>
        <dbReference type="ARBA" id="ARBA00023136"/>
    </source>
</evidence>
<evidence type="ECO:0000259" key="7">
    <source>
        <dbReference type="Pfam" id="PF20684"/>
    </source>
</evidence>
<proteinExistence type="inferred from homology"/>
<organism evidence="8 9">
    <name type="scientific">Aspergillus tamarii</name>
    <dbReference type="NCBI Taxonomy" id="41984"/>
    <lineage>
        <taxon>Eukaryota</taxon>
        <taxon>Fungi</taxon>
        <taxon>Dikarya</taxon>
        <taxon>Ascomycota</taxon>
        <taxon>Pezizomycotina</taxon>
        <taxon>Eurotiomycetes</taxon>
        <taxon>Eurotiomycetidae</taxon>
        <taxon>Eurotiales</taxon>
        <taxon>Aspergillaceae</taxon>
        <taxon>Aspergillus</taxon>
        <taxon>Aspergillus subgen. Circumdati</taxon>
    </lineage>
</organism>
<accession>A0A5N6VBI7</accession>
<evidence type="ECO:0000256" key="2">
    <source>
        <dbReference type="ARBA" id="ARBA00022692"/>
    </source>
</evidence>
<comment type="subcellular location">
    <subcellularLocation>
        <location evidence="1">Membrane</location>
        <topology evidence="1">Multi-pass membrane protein</topology>
    </subcellularLocation>
</comment>
<keyword evidence="9" id="KW-1185">Reference proteome</keyword>
<dbReference type="InterPro" id="IPR049326">
    <property type="entry name" value="Rhodopsin_dom_fungi"/>
</dbReference>
<name>A0A5N6VBI7_ASPTM</name>
<dbReference type="GO" id="GO:0016020">
    <property type="term" value="C:membrane"/>
    <property type="evidence" value="ECO:0007669"/>
    <property type="project" value="UniProtKB-SubCell"/>
</dbReference>
<evidence type="ECO:0000313" key="9">
    <source>
        <dbReference type="Proteomes" id="UP000326950"/>
    </source>
</evidence>
<evidence type="ECO:0000313" key="8">
    <source>
        <dbReference type="EMBL" id="KAE8168209.1"/>
    </source>
</evidence>
<feature type="domain" description="Rhodopsin" evidence="7">
    <location>
        <begin position="28"/>
        <end position="263"/>
    </location>
</feature>
<keyword evidence="4 6" id="KW-0472">Membrane</keyword>
<dbReference type="AlphaFoldDB" id="A0A5N6VBI7"/>